<proteinExistence type="predicted"/>
<comment type="caution">
    <text evidence="1">The sequence shown here is derived from an EMBL/GenBank/DDBJ whole genome shotgun (WGS) entry which is preliminary data.</text>
</comment>
<name>A0A0F9IVX4_9ZZZZ</name>
<evidence type="ECO:0000313" key="1">
    <source>
        <dbReference type="EMBL" id="KKL91242.1"/>
    </source>
</evidence>
<accession>A0A0F9IVX4</accession>
<sequence length="331" mass="35620">MTLLTTTSDIPVNIQGFYDRNLLMNAVPALLHDRFGQPRPVPKNKGDQITFRRMGALAAATTKLVEGITPTGKKLSSTEIVAYLAEYGDYVTLTKWFNMTNLDGNLLGAGEVQGNQAGDTADLVIRTGIISGTSVRRAAGAASRGAIATAFSDDDVAAIVRTLEGNNAKKINKAIYGGAKINTYPIRQCFPCITHTDNRYDIERLSGFKSVEEYSSQKNVMEEEIGTVGNLRFLGTTNAKIWPSTGAAVGATGLKAIDSTNIDVYATLVLAKDAYGITPLGKRNISHIIKKFGSGDDPLNQRGTSGWIFALVSKILNDDFIIRAEHGVTDL</sequence>
<dbReference type="AlphaFoldDB" id="A0A0F9IVX4"/>
<evidence type="ECO:0008006" key="2">
    <source>
        <dbReference type="Google" id="ProtNLM"/>
    </source>
</evidence>
<reference evidence="1" key="1">
    <citation type="journal article" date="2015" name="Nature">
        <title>Complex archaea that bridge the gap between prokaryotes and eukaryotes.</title>
        <authorList>
            <person name="Spang A."/>
            <person name="Saw J.H."/>
            <person name="Jorgensen S.L."/>
            <person name="Zaremba-Niedzwiedzka K."/>
            <person name="Martijn J."/>
            <person name="Lind A.E."/>
            <person name="van Eijk R."/>
            <person name="Schleper C."/>
            <person name="Guy L."/>
            <person name="Ettema T.J."/>
        </authorList>
    </citation>
    <scope>NUCLEOTIDE SEQUENCE</scope>
</reference>
<gene>
    <name evidence="1" type="ORF">LCGC14_1896680</name>
</gene>
<protein>
    <recommendedName>
        <fullName evidence="2">N4-gp56 family major capsid protein</fullName>
    </recommendedName>
</protein>
<dbReference type="EMBL" id="LAZR01019784">
    <property type="protein sequence ID" value="KKL91242.1"/>
    <property type="molecule type" value="Genomic_DNA"/>
</dbReference>
<dbReference type="NCBIfam" id="TIGR04387">
    <property type="entry name" value="capsid_maj_N4"/>
    <property type="match status" value="1"/>
</dbReference>
<organism evidence="1">
    <name type="scientific">marine sediment metagenome</name>
    <dbReference type="NCBI Taxonomy" id="412755"/>
    <lineage>
        <taxon>unclassified sequences</taxon>
        <taxon>metagenomes</taxon>
        <taxon>ecological metagenomes</taxon>
    </lineage>
</organism>